<reference evidence="8" key="1">
    <citation type="submission" date="2023-05" db="EMBL/GenBank/DDBJ databases">
        <title>Anaerotaeda fermentans gen. nov., sp. nov., a novel anaerobic planctomycete of the new family within the order Sedimentisphaerales isolated from Taman Peninsula, Russia.</title>
        <authorList>
            <person name="Khomyakova M.A."/>
            <person name="Merkel A.Y."/>
            <person name="Slobodkin A.I."/>
        </authorList>
    </citation>
    <scope>NUCLEOTIDE SEQUENCE</scope>
    <source>
        <strain evidence="8">M17dextr</strain>
    </source>
</reference>
<keyword evidence="8" id="KW-0282">Flagellum</keyword>
<keyword evidence="8" id="KW-0966">Cell projection</keyword>
<keyword evidence="4 7" id="KW-0812">Transmembrane</keyword>
<gene>
    <name evidence="8" type="ORF">QJ522_03730</name>
</gene>
<evidence type="ECO:0000256" key="3">
    <source>
        <dbReference type="ARBA" id="ARBA00022475"/>
    </source>
</evidence>
<dbReference type="AlphaFoldDB" id="A0AAW6TR24"/>
<comment type="caution">
    <text evidence="8">The sequence shown here is derived from an EMBL/GenBank/DDBJ whole genome shotgun (WGS) entry which is preliminary data.</text>
</comment>
<dbReference type="EMBL" id="JASCXX010000003">
    <property type="protein sequence ID" value="MDI6448146.1"/>
    <property type="molecule type" value="Genomic_DNA"/>
</dbReference>
<keyword evidence="9" id="KW-1185">Reference proteome</keyword>
<evidence type="ECO:0000256" key="6">
    <source>
        <dbReference type="ARBA" id="ARBA00023136"/>
    </source>
</evidence>
<dbReference type="PANTHER" id="PTHR30065:SF1">
    <property type="entry name" value="SURFACE PRESENTATION OF ANTIGENS PROTEIN SPAR"/>
    <property type="match status" value="1"/>
</dbReference>
<feature type="transmembrane region" description="Helical" evidence="7">
    <location>
        <begin position="220"/>
        <end position="240"/>
    </location>
</feature>
<feature type="transmembrane region" description="Helical" evidence="7">
    <location>
        <begin position="71"/>
        <end position="95"/>
    </location>
</feature>
<evidence type="ECO:0000256" key="2">
    <source>
        <dbReference type="ARBA" id="ARBA00009772"/>
    </source>
</evidence>
<proteinExistence type="inferred from homology"/>
<dbReference type="GO" id="GO:0005886">
    <property type="term" value="C:plasma membrane"/>
    <property type="evidence" value="ECO:0007669"/>
    <property type="project" value="UniProtKB-SubCell"/>
</dbReference>
<evidence type="ECO:0000313" key="8">
    <source>
        <dbReference type="EMBL" id="MDI6448146.1"/>
    </source>
</evidence>
<evidence type="ECO:0000256" key="1">
    <source>
        <dbReference type="ARBA" id="ARBA00004651"/>
    </source>
</evidence>
<sequence>MLETLLGFALVLTRVSAFFLVVPVFGWQAIPVRVKVAATVLVSVFFAGVVPKAIGIDAVASDSLRDTVQALLLLAGEATYGLALGLIVSSLFSVVRLSGQIVERQMGLTMAEILDPLTGEGAQPLGGLLEMIFVLLFLCANGHHLLLLVLSKSFAAFPIGTTPTIQTLTGGVLTAGSTMLIASLRLAAPMLAAFMVLMVALALLARLVPEMNILFISMPARIGLGLIMAAMFLPFIHGYVTEMADWMAQLLPL</sequence>
<keyword evidence="8" id="KW-0969">Cilium</keyword>
<dbReference type="RefSeq" id="WP_349243555.1">
    <property type="nucleotide sequence ID" value="NZ_JASCXX010000003.1"/>
</dbReference>
<dbReference type="Pfam" id="PF01311">
    <property type="entry name" value="Bac_export_1"/>
    <property type="match status" value="1"/>
</dbReference>
<organism evidence="8 9">
    <name type="scientific">Anaerobaca lacustris</name>
    <dbReference type="NCBI Taxonomy" id="3044600"/>
    <lineage>
        <taxon>Bacteria</taxon>
        <taxon>Pseudomonadati</taxon>
        <taxon>Planctomycetota</taxon>
        <taxon>Phycisphaerae</taxon>
        <taxon>Sedimentisphaerales</taxon>
        <taxon>Anaerobacaceae</taxon>
        <taxon>Anaerobaca</taxon>
    </lineage>
</organism>
<dbReference type="PRINTS" id="PR00953">
    <property type="entry name" value="TYPE3IMRPROT"/>
</dbReference>
<protein>
    <submittedName>
        <fullName evidence="8">Flagellar biosynthetic protein FliR</fullName>
    </submittedName>
</protein>
<feature type="transmembrane region" description="Helical" evidence="7">
    <location>
        <begin position="131"/>
        <end position="151"/>
    </location>
</feature>
<keyword evidence="5 7" id="KW-1133">Transmembrane helix</keyword>
<keyword evidence="3" id="KW-1003">Cell membrane</keyword>
<name>A0AAW6TR24_9BACT</name>
<feature type="transmembrane region" description="Helical" evidence="7">
    <location>
        <begin position="190"/>
        <end position="208"/>
    </location>
</feature>
<comment type="similarity">
    <text evidence="2">Belongs to the FliR/MopE/SpaR family.</text>
</comment>
<evidence type="ECO:0000313" key="9">
    <source>
        <dbReference type="Proteomes" id="UP001431776"/>
    </source>
</evidence>
<evidence type="ECO:0000256" key="4">
    <source>
        <dbReference type="ARBA" id="ARBA00022692"/>
    </source>
</evidence>
<comment type="subcellular location">
    <subcellularLocation>
        <location evidence="1">Cell membrane</location>
        <topology evidence="1">Multi-pass membrane protein</topology>
    </subcellularLocation>
</comment>
<dbReference type="InterPro" id="IPR002010">
    <property type="entry name" value="T3SS_IM_R"/>
</dbReference>
<evidence type="ECO:0000256" key="5">
    <source>
        <dbReference type="ARBA" id="ARBA00022989"/>
    </source>
</evidence>
<dbReference type="PANTHER" id="PTHR30065">
    <property type="entry name" value="FLAGELLAR BIOSYNTHETIC PROTEIN FLIR"/>
    <property type="match status" value="1"/>
</dbReference>
<evidence type="ECO:0000256" key="7">
    <source>
        <dbReference type="SAM" id="Phobius"/>
    </source>
</evidence>
<keyword evidence="6 7" id="KW-0472">Membrane</keyword>
<dbReference type="GO" id="GO:0006605">
    <property type="term" value="P:protein targeting"/>
    <property type="evidence" value="ECO:0007669"/>
    <property type="project" value="InterPro"/>
</dbReference>
<feature type="transmembrane region" description="Helical" evidence="7">
    <location>
        <begin position="36"/>
        <end position="59"/>
    </location>
</feature>
<accession>A0AAW6TR24</accession>
<dbReference type="Proteomes" id="UP001431776">
    <property type="component" value="Unassembled WGS sequence"/>
</dbReference>
<feature type="transmembrane region" description="Helical" evidence="7">
    <location>
        <begin position="163"/>
        <end position="184"/>
    </location>
</feature>